<evidence type="ECO:0000313" key="2">
    <source>
        <dbReference type="Proteomes" id="UP000821845"/>
    </source>
</evidence>
<dbReference type="Proteomes" id="UP000821845">
    <property type="component" value="Chromosome 5"/>
</dbReference>
<evidence type="ECO:0000313" key="1">
    <source>
        <dbReference type="EMBL" id="KAH6930317.1"/>
    </source>
</evidence>
<keyword evidence="2" id="KW-1185">Reference proteome</keyword>
<sequence>MSTGRASGQCGPAVGRRAAVEQKEKRRRVCVLEARFADADRGLALHGEWSREHGATLGDGVGTAARPSVRVERSREGFGPGNVW</sequence>
<gene>
    <name evidence="1" type="ORF">HPB50_012622</name>
</gene>
<dbReference type="EMBL" id="CM023485">
    <property type="protein sequence ID" value="KAH6930317.1"/>
    <property type="molecule type" value="Genomic_DNA"/>
</dbReference>
<accession>A0ACB7S564</accession>
<name>A0ACB7S564_HYAAI</name>
<organism evidence="1 2">
    <name type="scientific">Hyalomma asiaticum</name>
    <name type="common">Tick</name>
    <dbReference type="NCBI Taxonomy" id="266040"/>
    <lineage>
        <taxon>Eukaryota</taxon>
        <taxon>Metazoa</taxon>
        <taxon>Ecdysozoa</taxon>
        <taxon>Arthropoda</taxon>
        <taxon>Chelicerata</taxon>
        <taxon>Arachnida</taxon>
        <taxon>Acari</taxon>
        <taxon>Parasitiformes</taxon>
        <taxon>Ixodida</taxon>
        <taxon>Ixodoidea</taxon>
        <taxon>Ixodidae</taxon>
        <taxon>Hyalomminae</taxon>
        <taxon>Hyalomma</taxon>
    </lineage>
</organism>
<comment type="caution">
    <text evidence="1">The sequence shown here is derived from an EMBL/GenBank/DDBJ whole genome shotgun (WGS) entry which is preliminary data.</text>
</comment>
<protein>
    <submittedName>
        <fullName evidence="1">Uncharacterized protein</fullName>
    </submittedName>
</protein>
<proteinExistence type="predicted"/>
<reference evidence="1" key="1">
    <citation type="submission" date="2020-05" db="EMBL/GenBank/DDBJ databases">
        <title>Large-scale comparative analyses of tick genomes elucidate their genetic diversity and vector capacities.</title>
        <authorList>
            <person name="Jia N."/>
            <person name="Wang J."/>
            <person name="Shi W."/>
            <person name="Du L."/>
            <person name="Sun Y."/>
            <person name="Zhan W."/>
            <person name="Jiang J."/>
            <person name="Wang Q."/>
            <person name="Zhang B."/>
            <person name="Ji P."/>
            <person name="Sakyi L.B."/>
            <person name="Cui X."/>
            <person name="Yuan T."/>
            <person name="Jiang B."/>
            <person name="Yang W."/>
            <person name="Lam T.T.-Y."/>
            <person name="Chang Q."/>
            <person name="Ding S."/>
            <person name="Wang X."/>
            <person name="Zhu J."/>
            <person name="Ruan X."/>
            <person name="Zhao L."/>
            <person name="Wei J."/>
            <person name="Que T."/>
            <person name="Du C."/>
            <person name="Cheng J."/>
            <person name="Dai P."/>
            <person name="Han X."/>
            <person name="Huang E."/>
            <person name="Gao Y."/>
            <person name="Liu J."/>
            <person name="Shao H."/>
            <person name="Ye R."/>
            <person name="Li L."/>
            <person name="Wei W."/>
            <person name="Wang X."/>
            <person name="Wang C."/>
            <person name="Yang T."/>
            <person name="Huo Q."/>
            <person name="Li W."/>
            <person name="Guo W."/>
            <person name="Chen H."/>
            <person name="Zhou L."/>
            <person name="Ni X."/>
            <person name="Tian J."/>
            <person name="Zhou Y."/>
            <person name="Sheng Y."/>
            <person name="Liu T."/>
            <person name="Pan Y."/>
            <person name="Xia L."/>
            <person name="Li J."/>
            <person name="Zhao F."/>
            <person name="Cao W."/>
        </authorList>
    </citation>
    <scope>NUCLEOTIDE SEQUENCE</scope>
    <source>
        <strain evidence="1">Hyas-2018</strain>
    </source>
</reference>